<name>A0A9X6U5D2_BACTU</name>
<dbReference type="EMBL" id="NVMD01000002">
    <property type="protein sequence ID" value="PED16460.1"/>
    <property type="molecule type" value="Genomic_DNA"/>
</dbReference>
<dbReference type="RefSeq" id="WP_097877120.1">
    <property type="nucleotide sequence ID" value="NZ_JBALLD010000003.1"/>
</dbReference>
<dbReference type="AlphaFoldDB" id="A0A9X6U5D2"/>
<reference evidence="4 5" key="1">
    <citation type="submission" date="2017-09" db="EMBL/GenBank/DDBJ databases">
        <title>Large-scale bioinformatics analysis of Bacillus genomes uncovers conserved roles of natural products in bacterial physiology.</title>
        <authorList>
            <consortium name="Agbiome Team Llc"/>
            <person name="Bleich R.M."/>
            <person name="Grubbs K.J."/>
            <person name="Santa Maria K.C."/>
            <person name="Allen S.E."/>
            <person name="Farag S."/>
            <person name="Shank E.A."/>
            <person name="Bowers A."/>
        </authorList>
    </citation>
    <scope>NUCLEOTIDE SEQUENCE [LARGE SCALE GENOMIC DNA]</scope>
    <source>
        <strain evidence="3 5">AFS030179</strain>
        <strain evidence="2 4">AFS094940</strain>
    </source>
</reference>
<proteinExistence type="predicted"/>
<accession>A0A9X6U5D2</accession>
<feature type="coiled-coil region" evidence="1">
    <location>
        <begin position="67"/>
        <end position="94"/>
    </location>
</feature>
<evidence type="ECO:0000313" key="4">
    <source>
        <dbReference type="Proteomes" id="UP000220127"/>
    </source>
</evidence>
<evidence type="ECO:0000313" key="3">
    <source>
        <dbReference type="EMBL" id="PGZ05034.1"/>
    </source>
</evidence>
<dbReference type="Proteomes" id="UP000223445">
    <property type="component" value="Unassembled WGS sequence"/>
</dbReference>
<evidence type="ECO:0000256" key="1">
    <source>
        <dbReference type="SAM" id="Coils"/>
    </source>
</evidence>
<dbReference type="EMBL" id="NUPM01000005">
    <property type="protein sequence ID" value="PGZ05034.1"/>
    <property type="molecule type" value="Genomic_DNA"/>
</dbReference>
<protein>
    <submittedName>
        <fullName evidence="2">Uncharacterized protein</fullName>
    </submittedName>
</protein>
<organism evidence="2 4">
    <name type="scientific">Bacillus thuringiensis</name>
    <dbReference type="NCBI Taxonomy" id="1428"/>
    <lineage>
        <taxon>Bacteria</taxon>
        <taxon>Bacillati</taxon>
        <taxon>Bacillota</taxon>
        <taxon>Bacilli</taxon>
        <taxon>Bacillales</taxon>
        <taxon>Bacillaceae</taxon>
        <taxon>Bacillus</taxon>
        <taxon>Bacillus cereus group</taxon>
    </lineage>
</organism>
<sequence>MTRRKSFNNTTTAFKRWCKNNLSNEYSSECAEYMQIVDGLYVAFSIKEIKEKIIIMSQVATYTNNNFESLSENIDKYEDILKTMLEEYARHIQNIILVNQYQH</sequence>
<comment type="caution">
    <text evidence="2">The sequence shown here is derived from an EMBL/GenBank/DDBJ whole genome shotgun (WGS) entry which is preliminary data.</text>
</comment>
<evidence type="ECO:0000313" key="2">
    <source>
        <dbReference type="EMBL" id="PED16460.1"/>
    </source>
</evidence>
<gene>
    <name evidence="3" type="ORF">COE48_05470</name>
    <name evidence="2" type="ORF">CON01_01005</name>
</gene>
<keyword evidence="1" id="KW-0175">Coiled coil</keyword>
<evidence type="ECO:0000313" key="5">
    <source>
        <dbReference type="Proteomes" id="UP000223445"/>
    </source>
</evidence>
<dbReference type="Proteomes" id="UP000220127">
    <property type="component" value="Unassembled WGS sequence"/>
</dbReference>